<evidence type="ECO:0000313" key="2">
    <source>
        <dbReference type="EMBL" id="GGZ73482.1"/>
    </source>
</evidence>
<feature type="region of interest" description="Disordered" evidence="1">
    <location>
        <begin position="1"/>
        <end position="90"/>
    </location>
</feature>
<dbReference type="InterPro" id="IPR058090">
    <property type="entry name" value="bL37_actino"/>
</dbReference>
<reference evidence="2" key="1">
    <citation type="journal article" date="2014" name="Int. J. Syst. Evol. Microbiol.">
        <title>Complete genome sequence of Corynebacterium casei LMG S-19264T (=DSM 44701T), isolated from a smear-ripened cheese.</title>
        <authorList>
            <consortium name="US DOE Joint Genome Institute (JGI-PGF)"/>
            <person name="Walter F."/>
            <person name="Albersmeier A."/>
            <person name="Kalinowski J."/>
            <person name="Ruckert C."/>
        </authorList>
    </citation>
    <scope>NUCLEOTIDE SEQUENCE</scope>
    <source>
        <strain evidence="2">JCM 4834</strain>
    </source>
</reference>
<evidence type="ECO:0000256" key="1">
    <source>
        <dbReference type="SAM" id="MobiDB-lite"/>
    </source>
</evidence>
<protein>
    <submittedName>
        <fullName evidence="2">Uncharacterized protein</fullName>
    </submittedName>
</protein>
<organism evidence="2 3">
    <name type="scientific">Streptomyces subrutilus</name>
    <dbReference type="NCBI Taxonomy" id="36818"/>
    <lineage>
        <taxon>Bacteria</taxon>
        <taxon>Bacillati</taxon>
        <taxon>Actinomycetota</taxon>
        <taxon>Actinomycetes</taxon>
        <taxon>Kitasatosporales</taxon>
        <taxon>Streptomycetaceae</taxon>
        <taxon>Streptomyces</taxon>
    </lineage>
</organism>
<accession>A0A918QV81</accession>
<sequence length="90" mass="10123">MQHHHQQNGADHRSAHPDPCEPLAHPPTIPRRPDRAKGPAATLMRVRRPEPRLAGPGGSRTRERCAMAKRGNKRRARKKKKANHGKRPNA</sequence>
<dbReference type="EMBL" id="BMVX01000013">
    <property type="protein sequence ID" value="GGZ73482.1"/>
    <property type="molecule type" value="Genomic_DNA"/>
</dbReference>
<comment type="caution">
    <text evidence="2">The sequence shown here is derived from an EMBL/GenBank/DDBJ whole genome shotgun (WGS) entry which is preliminary data.</text>
</comment>
<proteinExistence type="predicted"/>
<dbReference type="Pfam" id="PF26427">
    <property type="entry name" value="HR_L37"/>
    <property type="match status" value="1"/>
</dbReference>
<evidence type="ECO:0000313" key="3">
    <source>
        <dbReference type="Proteomes" id="UP000634660"/>
    </source>
</evidence>
<feature type="compositionally biased region" description="Basic residues" evidence="1">
    <location>
        <begin position="70"/>
        <end position="90"/>
    </location>
</feature>
<dbReference type="Proteomes" id="UP000634660">
    <property type="component" value="Unassembled WGS sequence"/>
</dbReference>
<gene>
    <name evidence="2" type="ORF">GCM10010371_36500</name>
</gene>
<reference evidence="2" key="2">
    <citation type="submission" date="2020-09" db="EMBL/GenBank/DDBJ databases">
        <authorList>
            <person name="Sun Q."/>
            <person name="Ohkuma M."/>
        </authorList>
    </citation>
    <scope>NUCLEOTIDE SEQUENCE</scope>
    <source>
        <strain evidence="2">JCM 4834</strain>
    </source>
</reference>
<feature type="compositionally biased region" description="Basic and acidic residues" evidence="1">
    <location>
        <begin position="10"/>
        <end position="19"/>
    </location>
</feature>
<dbReference type="NCBIfam" id="NF047428">
    <property type="entry name" value="ribo_Myco_bL37"/>
    <property type="match status" value="1"/>
</dbReference>
<dbReference type="AlphaFoldDB" id="A0A918QV81"/>
<name>A0A918QV81_9ACTN</name>